<evidence type="ECO:0000256" key="1">
    <source>
        <dbReference type="SAM" id="MobiDB-lite"/>
    </source>
</evidence>
<dbReference type="EMBL" id="BSYB01000101">
    <property type="protein sequence ID" value="GMG54878.1"/>
    <property type="molecule type" value="Genomic_DNA"/>
</dbReference>
<evidence type="ECO:0000313" key="2">
    <source>
        <dbReference type="EMBL" id="GMG54878.1"/>
    </source>
</evidence>
<gene>
    <name evidence="2" type="ORF">Aory05_001309800</name>
</gene>
<feature type="region of interest" description="Disordered" evidence="1">
    <location>
        <begin position="32"/>
        <end position="53"/>
    </location>
</feature>
<feature type="region of interest" description="Disordered" evidence="1">
    <location>
        <begin position="72"/>
        <end position="109"/>
    </location>
</feature>
<proteinExistence type="predicted"/>
<dbReference type="Proteomes" id="UP001165189">
    <property type="component" value="Unassembled WGS sequence"/>
</dbReference>
<name>A0ABQ6LHF3_ASPOZ</name>
<comment type="caution">
    <text evidence="2">The sequence shown here is derived from an EMBL/GenBank/DDBJ whole genome shotgun (WGS) entry which is preliminary data.</text>
</comment>
<organism evidence="2 3">
    <name type="scientific">Aspergillus oryzae var. brunneus</name>
    <dbReference type="NCBI Taxonomy" id="332754"/>
    <lineage>
        <taxon>Eukaryota</taxon>
        <taxon>Fungi</taxon>
        <taxon>Dikarya</taxon>
        <taxon>Ascomycota</taxon>
        <taxon>Pezizomycotina</taxon>
        <taxon>Eurotiomycetes</taxon>
        <taxon>Eurotiomycetidae</taxon>
        <taxon>Eurotiales</taxon>
        <taxon>Aspergillaceae</taxon>
        <taxon>Aspergillus</taxon>
        <taxon>Aspergillus subgen. Circumdati</taxon>
    </lineage>
</organism>
<keyword evidence="3" id="KW-1185">Reference proteome</keyword>
<protein>
    <submittedName>
        <fullName evidence="2">Unnamed protein product</fullName>
    </submittedName>
</protein>
<sequence>MLRRQQEKLEKQRLVKKRKQIRAANKELRLLEAEQKKSQKEEERLAKEADNQLQNDFRVLQKGKKKCLKPAISQKKQDITIPEPQIDTESSVSINPRGRQIHLPQRFRG</sequence>
<feature type="compositionally biased region" description="Basic and acidic residues" evidence="1">
    <location>
        <begin position="32"/>
        <end position="50"/>
    </location>
</feature>
<reference evidence="2" key="1">
    <citation type="submission" date="2023-04" db="EMBL/GenBank/DDBJ databases">
        <title>Aspergillus oryzae var. brunneus NBRC 4377.</title>
        <authorList>
            <person name="Ichikawa N."/>
            <person name="Sato H."/>
            <person name="Tonouchi N."/>
        </authorList>
    </citation>
    <scope>NUCLEOTIDE SEQUENCE</scope>
    <source>
        <strain evidence="2">NBRC 4377</strain>
    </source>
</reference>
<evidence type="ECO:0000313" key="3">
    <source>
        <dbReference type="Proteomes" id="UP001165189"/>
    </source>
</evidence>
<accession>A0ABQ6LHF3</accession>